<dbReference type="Proteomes" id="UP000578252">
    <property type="component" value="Unassembled WGS sequence"/>
</dbReference>
<reference evidence="5 6" key="2">
    <citation type="submission" date="2020-04" db="EMBL/GenBank/DDBJ databases">
        <title>Antimicrobial susceptibility and clonality of vaginal-derived multi-drug resistant Mobiluncus isolates in China.</title>
        <authorList>
            <person name="Zhang X."/>
        </authorList>
    </citation>
    <scope>NUCLEOTIDE SEQUENCE [LARGE SCALE GENOMIC DNA]</scope>
    <source>
        <strain evidence="4 5">12</strain>
        <strain evidence="2 6">13</strain>
        <strain evidence="3 7">7</strain>
    </source>
</reference>
<dbReference type="Proteomes" id="UP000575397">
    <property type="component" value="Unassembled WGS sequence"/>
</dbReference>
<dbReference type="Proteomes" id="UP001209486">
    <property type="component" value="Unassembled WGS sequence"/>
</dbReference>
<organism evidence="2 6">
    <name type="scientific">Mobiluncus mulieris</name>
    <dbReference type="NCBI Taxonomy" id="2052"/>
    <lineage>
        <taxon>Bacteria</taxon>
        <taxon>Bacillati</taxon>
        <taxon>Actinomycetota</taxon>
        <taxon>Actinomycetes</taxon>
        <taxon>Actinomycetales</taxon>
        <taxon>Actinomycetaceae</taxon>
        <taxon>Mobiluncus</taxon>
    </lineage>
</organism>
<name>A0A7Y0TZM9_9ACTO</name>
<evidence type="ECO:0000313" key="5">
    <source>
        <dbReference type="Proteomes" id="UP000575397"/>
    </source>
</evidence>
<dbReference type="EMBL" id="JABCUR010000001">
    <property type="protein sequence ID" value="NMW64244.1"/>
    <property type="molecule type" value="Genomic_DNA"/>
</dbReference>
<evidence type="ECO:0000313" key="1">
    <source>
        <dbReference type="EMBL" id="MCU9969049.1"/>
    </source>
</evidence>
<reference evidence="1 8" key="1">
    <citation type="submission" date="2019-08" db="EMBL/GenBank/DDBJ databases">
        <title>Comparison of rpoB and gyrB Sequences from Mobiluncus Species and Development of a Multiplex PCR Method for Clinical Detection of Mobiluncus curtisii and Mobiluncus mulieris.</title>
        <authorList>
            <person name="Yang L."/>
            <person name="Shen Y."/>
            <person name="Xu G."/>
            <person name="Shu L.-B."/>
            <person name="Hu J."/>
            <person name="Zhang R."/>
            <person name="Wang Y."/>
            <person name="Zhou H.-W."/>
            <person name="Zhang X."/>
        </authorList>
    </citation>
    <scope>NUCLEOTIDE SEQUENCE [LARGE SCALE GENOMIC DNA]</scope>
    <source>
        <strain evidence="1 8">M26</strain>
    </source>
</reference>
<dbReference type="GO" id="GO:0004519">
    <property type="term" value="F:endonuclease activity"/>
    <property type="evidence" value="ECO:0007669"/>
    <property type="project" value="UniProtKB-KW"/>
</dbReference>
<gene>
    <name evidence="1" type="ORF">FYZ43_06495</name>
    <name evidence="3" type="ORF">HHJ74_08945</name>
    <name evidence="4" type="ORF">HHJ77_01885</name>
    <name evidence="2" type="ORF">HHJ78_01520</name>
</gene>
<evidence type="ECO:0000313" key="3">
    <source>
        <dbReference type="EMBL" id="NMW93805.1"/>
    </source>
</evidence>
<evidence type="ECO:0000313" key="6">
    <source>
        <dbReference type="Proteomes" id="UP000578252"/>
    </source>
</evidence>
<proteinExistence type="predicted"/>
<evidence type="ECO:0000313" key="2">
    <source>
        <dbReference type="EMBL" id="NMW64244.1"/>
    </source>
</evidence>
<accession>A0A7Y0TZM9</accession>
<evidence type="ECO:0000313" key="8">
    <source>
        <dbReference type="Proteomes" id="UP001209486"/>
    </source>
</evidence>
<evidence type="ECO:0000313" key="7">
    <source>
        <dbReference type="Proteomes" id="UP000582487"/>
    </source>
</evidence>
<keyword evidence="2" id="KW-0255">Endonuclease</keyword>
<dbReference type="EMBL" id="JABCUS010000003">
    <property type="protein sequence ID" value="NMX02714.1"/>
    <property type="molecule type" value="Genomic_DNA"/>
</dbReference>
<dbReference type="EMBL" id="JABCUV010000011">
    <property type="protein sequence ID" value="NMW93805.1"/>
    <property type="molecule type" value="Genomic_DNA"/>
</dbReference>
<keyword evidence="2" id="KW-0540">Nuclease</keyword>
<evidence type="ECO:0000313" key="4">
    <source>
        <dbReference type="EMBL" id="NMX02714.1"/>
    </source>
</evidence>
<dbReference type="EMBL" id="VSZY01000009">
    <property type="protein sequence ID" value="MCU9969049.1"/>
    <property type="molecule type" value="Genomic_DNA"/>
</dbReference>
<keyword evidence="2" id="KW-0378">Hydrolase</keyword>
<comment type="caution">
    <text evidence="2">The sequence shown here is derived from an EMBL/GenBank/DDBJ whole genome shotgun (WGS) entry which is preliminary data.</text>
</comment>
<dbReference type="Proteomes" id="UP000582487">
    <property type="component" value="Unassembled WGS sequence"/>
</dbReference>
<sequence>MRFIKWFHEVPSGIRWVAARPNSFGVLEILQFQRLESGRLKSLSFNWTNFLTCRKLES</sequence>
<dbReference type="AlphaFoldDB" id="A0A7Y0TZM9"/>
<protein>
    <submittedName>
        <fullName evidence="2">Restriction endonuclease subunit S</fullName>
    </submittedName>
</protein>